<evidence type="ECO:0000256" key="7">
    <source>
        <dbReference type="ARBA" id="ARBA00023242"/>
    </source>
</evidence>
<feature type="region of interest" description="Disordered" evidence="8">
    <location>
        <begin position="16"/>
        <end position="163"/>
    </location>
</feature>
<evidence type="ECO:0000259" key="9">
    <source>
        <dbReference type="PROSITE" id="PS50884"/>
    </source>
</evidence>
<accession>A0ABD1ZK39</accession>
<reference evidence="10 11" key="1">
    <citation type="submission" date="2024-09" db="EMBL/GenBank/DDBJ databases">
        <title>Chromosome-scale assembly of Riccia fluitans.</title>
        <authorList>
            <person name="Paukszto L."/>
            <person name="Sawicki J."/>
            <person name="Karawczyk K."/>
            <person name="Piernik-Szablinska J."/>
            <person name="Szczecinska M."/>
            <person name="Mazdziarz M."/>
        </authorList>
    </citation>
    <scope>NUCLEOTIDE SEQUENCE [LARGE SCALE GENOMIC DNA]</scope>
    <source>
        <strain evidence="10">Rf_01</strain>
        <tissue evidence="10">Aerial parts of the thallus</tissue>
    </source>
</reference>
<dbReference type="AlphaFoldDB" id="A0ABD1ZK39"/>
<evidence type="ECO:0000256" key="6">
    <source>
        <dbReference type="ARBA" id="ARBA00023163"/>
    </source>
</evidence>
<dbReference type="Pfam" id="PF02701">
    <property type="entry name" value="Zn_ribbon_Dof"/>
    <property type="match status" value="1"/>
</dbReference>
<protein>
    <recommendedName>
        <fullName evidence="9">Dof-type domain-containing protein</fullName>
    </recommendedName>
</protein>
<dbReference type="InterPro" id="IPR003851">
    <property type="entry name" value="Znf_Dof"/>
</dbReference>
<feature type="region of interest" description="Disordered" evidence="8">
    <location>
        <begin position="554"/>
        <end position="596"/>
    </location>
</feature>
<dbReference type="GO" id="GO:0008270">
    <property type="term" value="F:zinc ion binding"/>
    <property type="evidence" value="ECO:0007669"/>
    <property type="project" value="UniProtKB-KW"/>
</dbReference>
<dbReference type="EMBL" id="JBHFFA010000001">
    <property type="protein sequence ID" value="KAL2651738.1"/>
    <property type="molecule type" value="Genomic_DNA"/>
</dbReference>
<name>A0ABD1ZK39_9MARC</name>
<dbReference type="PROSITE" id="PS01361">
    <property type="entry name" value="ZF_DOF_1"/>
    <property type="match status" value="1"/>
</dbReference>
<feature type="compositionally biased region" description="Basic and acidic residues" evidence="8">
    <location>
        <begin position="150"/>
        <end position="163"/>
    </location>
</feature>
<keyword evidence="1" id="KW-0479">Metal-binding</keyword>
<dbReference type="InterPro" id="IPR045174">
    <property type="entry name" value="Dof"/>
</dbReference>
<dbReference type="GO" id="GO:0003677">
    <property type="term" value="F:DNA binding"/>
    <property type="evidence" value="ECO:0007669"/>
    <property type="project" value="UniProtKB-KW"/>
</dbReference>
<gene>
    <name evidence="10" type="ORF">R1flu_019866</name>
</gene>
<keyword evidence="5" id="KW-0238">DNA-binding</keyword>
<evidence type="ECO:0000256" key="1">
    <source>
        <dbReference type="ARBA" id="ARBA00022723"/>
    </source>
</evidence>
<keyword evidence="6" id="KW-0804">Transcription</keyword>
<keyword evidence="7" id="KW-0539">Nucleus</keyword>
<keyword evidence="4" id="KW-0805">Transcription regulation</keyword>
<dbReference type="Proteomes" id="UP001605036">
    <property type="component" value="Unassembled WGS sequence"/>
</dbReference>
<evidence type="ECO:0000256" key="2">
    <source>
        <dbReference type="ARBA" id="ARBA00022771"/>
    </source>
</evidence>
<evidence type="ECO:0000256" key="4">
    <source>
        <dbReference type="ARBA" id="ARBA00023015"/>
    </source>
</evidence>
<evidence type="ECO:0000256" key="3">
    <source>
        <dbReference type="ARBA" id="ARBA00022833"/>
    </source>
</evidence>
<dbReference type="PROSITE" id="PS50884">
    <property type="entry name" value="ZF_DOF_2"/>
    <property type="match status" value="1"/>
</dbReference>
<dbReference type="PANTHER" id="PTHR31089:SF1">
    <property type="entry name" value="CYCLIC DOF FACTOR 3"/>
    <property type="match status" value="1"/>
</dbReference>
<feature type="compositionally biased region" description="Low complexity" evidence="8">
    <location>
        <begin position="554"/>
        <end position="570"/>
    </location>
</feature>
<feature type="domain" description="Dof-type" evidence="9">
    <location>
        <begin position="166"/>
        <end position="220"/>
    </location>
</feature>
<feature type="compositionally biased region" description="Gly residues" evidence="8">
    <location>
        <begin position="587"/>
        <end position="596"/>
    </location>
</feature>
<evidence type="ECO:0000313" key="11">
    <source>
        <dbReference type="Proteomes" id="UP001605036"/>
    </source>
</evidence>
<proteinExistence type="predicted"/>
<feature type="region of interest" description="Disordered" evidence="8">
    <location>
        <begin position="211"/>
        <end position="240"/>
    </location>
</feature>
<keyword evidence="3" id="KW-0862">Zinc</keyword>
<keyword evidence="2" id="KW-0863">Zinc-finger</keyword>
<organism evidence="10 11">
    <name type="scientific">Riccia fluitans</name>
    <dbReference type="NCBI Taxonomy" id="41844"/>
    <lineage>
        <taxon>Eukaryota</taxon>
        <taxon>Viridiplantae</taxon>
        <taxon>Streptophyta</taxon>
        <taxon>Embryophyta</taxon>
        <taxon>Marchantiophyta</taxon>
        <taxon>Marchantiopsida</taxon>
        <taxon>Marchantiidae</taxon>
        <taxon>Marchantiales</taxon>
        <taxon>Ricciaceae</taxon>
        <taxon>Riccia</taxon>
    </lineage>
</organism>
<feature type="compositionally biased region" description="Polar residues" evidence="8">
    <location>
        <begin position="32"/>
        <end position="47"/>
    </location>
</feature>
<sequence length="678" mass="69540">MDPPIKLFGQTIAASSAFTASSGDGDDGEPAATTSSGRWNDVPFSSQEVKKNRMETSGVGEVDGDGATCMKQNSKSGSLPDLTSSASNSAEEEKLCVSPRGGGCGGVDENRTPLTSQGDGRVDDENSEDEDGSQANGRGRKEGLGGGESEMGKGGEKMPRRPENAVACPRCQSLETKFCYYNNYNVNQPRHFCKHCQRYWTAGGTLRNVPVGAGRRKNKHTNGSTIVPRGQTPEGVTVRSDSPDIASPLIATKGIVPVPIQVSLVQGAGGKGGVMRMSVPATGDPSVLPLLRMQPQPVDPASIFISSSETGTSSDTGTVVCKRSRLATPVYSDASTCANDMDHQQGGWVQKSLTNKEESACSSVTPTSSNIVVHEIKGEPGAACPMMGVAPSPALTVPVVGIPDQQHPVTNNTTMAGPGAWSGSNSQAPGSTGAPFGFYNGGWPYGYNVGVGWSGPPAFCAGGVSPAGTPGGGVTGPPPLGNIGAAWNGTTGSVWTGVPWPMPGLAWGPPWAMAPWAMATVGPGGVSMGPMTQTVPMSSGPAAGIHTTSMPCGTSAAAAGGSGSPSSSLGKHSRGGPQLRAAATCDGAGGRGRMDGNGGLWAPKSLRMADPEEAVRSSVWRILGVRSKPNMTTGGTFNAFQTRNESKKIADDDQQVTQASLHANPAAMSRSMNFQESN</sequence>
<evidence type="ECO:0000256" key="5">
    <source>
        <dbReference type="ARBA" id="ARBA00023125"/>
    </source>
</evidence>
<dbReference type="PANTHER" id="PTHR31089">
    <property type="entry name" value="CYCLIC DOF FACTOR 2"/>
    <property type="match status" value="1"/>
</dbReference>
<evidence type="ECO:0000256" key="8">
    <source>
        <dbReference type="SAM" id="MobiDB-lite"/>
    </source>
</evidence>
<keyword evidence="11" id="KW-1185">Reference proteome</keyword>
<comment type="caution">
    <text evidence="10">The sequence shown here is derived from an EMBL/GenBank/DDBJ whole genome shotgun (WGS) entry which is preliminary data.</text>
</comment>
<feature type="compositionally biased region" description="Polar residues" evidence="8">
    <location>
        <begin position="70"/>
        <end position="89"/>
    </location>
</feature>
<evidence type="ECO:0000313" key="10">
    <source>
        <dbReference type="EMBL" id="KAL2651738.1"/>
    </source>
</evidence>